<keyword evidence="2 4" id="KW-0902">Two-component regulatory system</keyword>
<evidence type="ECO:0000256" key="1">
    <source>
        <dbReference type="ARBA" id="ARBA00022864"/>
    </source>
</evidence>
<dbReference type="GO" id="GO:0005829">
    <property type="term" value="C:cytosol"/>
    <property type="evidence" value="ECO:0007669"/>
    <property type="project" value="UniProtKB-SubCell"/>
</dbReference>
<dbReference type="Proteomes" id="UP000222542">
    <property type="component" value="Unassembled WGS sequence"/>
</dbReference>
<protein>
    <recommendedName>
        <fullName evidence="4">Histidine-containing phosphotransfer protein</fullName>
    </recommendedName>
</protein>
<dbReference type="GO" id="GO:0009927">
    <property type="term" value="F:histidine phosphotransfer kinase activity"/>
    <property type="evidence" value="ECO:0000318"/>
    <property type="project" value="GO_Central"/>
</dbReference>
<feature type="domain" description="HPt" evidence="5">
    <location>
        <begin position="121"/>
        <end position="194"/>
    </location>
</feature>
<comment type="caution">
    <text evidence="3">Lacks conserved residue(s) required for the propagation of feature annotation.</text>
</comment>
<dbReference type="GO" id="GO:0000160">
    <property type="term" value="P:phosphorelay signal transduction system"/>
    <property type="evidence" value="ECO:0000318"/>
    <property type="project" value="GO_Central"/>
</dbReference>
<evidence type="ECO:0000313" key="6">
    <source>
        <dbReference type="EMBL" id="PHT88921.1"/>
    </source>
</evidence>
<dbReference type="PANTHER" id="PTHR28242">
    <property type="entry name" value="PHOSPHORELAY INTERMEDIATE PROTEIN YPD1"/>
    <property type="match status" value="1"/>
</dbReference>
<dbReference type="GO" id="GO:0043424">
    <property type="term" value="F:protein histidine kinase binding"/>
    <property type="evidence" value="ECO:0000318"/>
    <property type="project" value="GO_Central"/>
</dbReference>
<dbReference type="PROSITE" id="PS50894">
    <property type="entry name" value="HPT"/>
    <property type="match status" value="1"/>
</dbReference>
<keyword evidence="7" id="KW-1185">Reference proteome</keyword>
<dbReference type="Gramene" id="PHT88921">
    <property type="protein sequence ID" value="PHT88921"/>
    <property type="gene ID" value="T459_11027"/>
</dbReference>
<name>A0A2G3A403_CAPAN</name>
<accession>A0A2G3A403</accession>
<organism evidence="6 7">
    <name type="scientific">Capsicum annuum</name>
    <name type="common">Capsicum pepper</name>
    <dbReference type="NCBI Taxonomy" id="4072"/>
    <lineage>
        <taxon>Eukaryota</taxon>
        <taxon>Viridiplantae</taxon>
        <taxon>Streptophyta</taxon>
        <taxon>Embryophyta</taxon>
        <taxon>Tracheophyta</taxon>
        <taxon>Spermatophyta</taxon>
        <taxon>Magnoliopsida</taxon>
        <taxon>eudicotyledons</taxon>
        <taxon>Gunneridae</taxon>
        <taxon>Pentapetalae</taxon>
        <taxon>asterids</taxon>
        <taxon>lamiids</taxon>
        <taxon>Solanales</taxon>
        <taxon>Solanaceae</taxon>
        <taxon>Solanoideae</taxon>
        <taxon>Capsiceae</taxon>
        <taxon>Capsicum</taxon>
    </lineage>
</organism>
<dbReference type="GO" id="GO:0005737">
    <property type="term" value="C:cytoplasm"/>
    <property type="evidence" value="ECO:0000318"/>
    <property type="project" value="GO_Central"/>
</dbReference>
<comment type="subcellular location">
    <subcellularLocation>
        <location evidence="4">Cytoplasm</location>
        <location evidence="4">Cytosol</location>
    </subcellularLocation>
    <subcellularLocation>
        <location evidence="4">Nucleus</location>
    </subcellularLocation>
</comment>
<dbReference type="AlphaFoldDB" id="A0A2G3A403"/>
<reference evidence="6 7" key="1">
    <citation type="journal article" date="2014" name="Nat. Genet.">
        <title>Genome sequence of the hot pepper provides insights into the evolution of pungency in Capsicum species.</title>
        <authorList>
            <person name="Kim S."/>
            <person name="Park M."/>
            <person name="Yeom S.I."/>
            <person name="Kim Y.M."/>
            <person name="Lee J.M."/>
            <person name="Lee H.A."/>
            <person name="Seo E."/>
            <person name="Choi J."/>
            <person name="Cheong K."/>
            <person name="Kim K.T."/>
            <person name="Jung K."/>
            <person name="Lee G.W."/>
            <person name="Oh S.K."/>
            <person name="Bae C."/>
            <person name="Kim S.B."/>
            <person name="Lee H.Y."/>
            <person name="Kim S.Y."/>
            <person name="Kim M.S."/>
            <person name="Kang B.C."/>
            <person name="Jo Y.D."/>
            <person name="Yang H.B."/>
            <person name="Jeong H.J."/>
            <person name="Kang W.H."/>
            <person name="Kwon J.K."/>
            <person name="Shin C."/>
            <person name="Lim J.Y."/>
            <person name="Park J.H."/>
            <person name="Huh J.H."/>
            <person name="Kim J.S."/>
            <person name="Kim B.D."/>
            <person name="Cohen O."/>
            <person name="Paran I."/>
            <person name="Suh M.C."/>
            <person name="Lee S.B."/>
            <person name="Kim Y.K."/>
            <person name="Shin Y."/>
            <person name="Noh S.J."/>
            <person name="Park J."/>
            <person name="Seo Y.S."/>
            <person name="Kwon S.Y."/>
            <person name="Kim H.A."/>
            <person name="Park J.M."/>
            <person name="Kim H.J."/>
            <person name="Choi S.B."/>
            <person name="Bosland P.W."/>
            <person name="Reeves G."/>
            <person name="Jo S.H."/>
            <person name="Lee B.W."/>
            <person name="Cho H.T."/>
            <person name="Choi H.S."/>
            <person name="Lee M.S."/>
            <person name="Yu Y."/>
            <person name="Do Choi Y."/>
            <person name="Park B.S."/>
            <person name="van Deynze A."/>
            <person name="Ashrafi H."/>
            <person name="Hill T."/>
            <person name="Kim W.T."/>
            <person name="Pai H.S."/>
            <person name="Ahn H.K."/>
            <person name="Yeam I."/>
            <person name="Giovannoni J.J."/>
            <person name="Rose J.K."/>
            <person name="Sorensen I."/>
            <person name="Lee S.J."/>
            <person name="Kim R.W."/>
            <person name="Choi I.Y."/>
            <person name="Choi B.S."/>
            <person name="Lim J.S."/>
            <person name="Lee Y.H."/>
            <person name="Choi D."/>
        </authorList>
    </citation>
    <scope>NUCLEOTIDE SEQUENCE [LARGE SCALE GENOMIC DNA]</scope>
    <source>
        <strain evidence="7">cv. CM334</strain>
    </source>
</reference>
<reference evidence="6 7" key="2">
    <citation type="journal article" date="2017" name="Genome Biol.">
        <title>New reference genome sequences of hot pepper reveal the massive evolution of plant disease-resistance genes by retroduplication.</title>
        <authorList>
            <person name="Kim S."/>
            <person name="Park J."/>
            <person name="Yeom S.I."/>
            <person name="Kim Y.M."/>
            <person name="Seo E."/>
            <person name="Kim K.T."/>
            <person name="Kim M.S."/>
            <person name="Lee J.M."/>
            <person name="Cheong K."/>
            <person name="Shin H.S."/>
            <person name="Kim S.B."/>
            <person name="Han K."/>
            <person name="Lee J."/>
            <person name="Park M."/>
            <person name="Lee H.A."/>
            <person name="Lee H.Y."/>
            <person name="Lee Y."/>
            <person name="Oh S."/>
            <person name="Lee J.H."/>
            <person name="Choi E."/>
            <person name="Choi E."/>
            <person name="Lee S.E."/>
            <person name="Jeon J."/>
            <person name="Kim H."/>
            <person name="Choi G."/>
            <person name="Song H."/>
            <person name="Lee J."/>
            <person name="Lee S.C."/>
            <person name="Kwon J.K."/>
            <person name="Lee H.Y."/>
            <person name="Koo N."/>
            <person name="Hong Y."/>
            <person name="Kim R.W."/>
            <person name="Kang W.H."/>
            <person name="Huh J.H."/>
            <person name="Kang B.C."/>
            <person name="Yang T.J."/>
            <person name="Lee Y.H."/>
            <person name="Bennetzen J.L."/>
            <person name="Choi D."/>
        </authorList>
    </citation>
    <scope>NUCLEOTIDE SEQUENCE [LARGE SCALE GENOMIC DNA]</scope>
    <source>
        <strain evidence="7">cv. CM334</strain>
    </source>
</reference>
<dbReference type="PANTHER" id="PTHR28242:SF43">
    <property type="entry name" value="HISTIDINE-CONTAINING PHOSPHOTRANSFER PROTEIN 4"/>
    <property type="match status" value="1"/>
</dbReference>
<evidence type="ECO:0000256" key="4">
    <source>
        <dbReference type="RuleBase" id="RU369004"/>
    </source>
</evidence>
<dbReference type="STRING" id="4072.A0A2G3A403"/>
<gene>
    <name evidence="6" type="ORF">T459_11027</name>
</gene>
<evidence type="ECO:0000259" key="5">
    <source>
        <dbReference type="PROSITE" id="PS50894"/>
    </source>
</evidence>
<evidence type="ECO:0000313" key="7">
    <source>
        <dbReference type="Proteomes" id="UP000222542"/>
    </source>
</evidence>
<keyword evidence="1 4" id="KW-0932">Cytokinin signaling pathway</keyword>
<dbReference type="InterPro" id="IPR045871">
    <property type="entry name" value="AHP1-5/YPD1"/>
</dbReference>
<sequence>MLKSSKYFRSSLGERNFWGFTKCFIEEKREDEAADWWPSWTSLRPLDVSPVRRTSLLYIFAVVRISLGQSTGQRRDIDGRKGGGLRHSLRSIKRKKWVGAWVQGYVDEQFIELEELQDDATPNFVEEVVSLFYEDSARLIHAIDQSLENHPIDFAKLDNYMYQFKGSSSSIGAKKVKTECTQFMEYCRARNVEG</sequence>
<comment type="caution">
    <text evidence="6">The sequence shown here is derived from an EMBL/GenBank/DDBJ whole genome shotgun (WGS) entry which is preliminary data.</text>
</comment>
<dbReference type="InterPro" id="IPR008207">
    <property type="entry name" value="Sig_transdc_His_kin_Hpt_dom"/>
</dbReference>
<evidence type="ECO:0000256" key="3">
    <source>
        <dbReference type="PROSITE-ProRule" id="PRU00110"/>
    </source>
</evidence>
<dbReference type="Pfam" id="PF01627">
    <property type="entry name" value="Hpt"/>
    <property type="match status" value="1"/>
</dbReference>
<proteinExistence type="predicted"/>
<comment type="domain">
    <text evidence="4">Histidine-containing phosphotransfer domain (HPt) contains an active histidine that mediates the phosphotransfer.</text>
</comment>
<comment type="function">
    <text evidence="4">Functions as a two-component phosphorelay mediators between cytokinin sensor histidine kinases and response regulators (B-type ARRs). Plays an important role in propagating cytokinin signal transduction.</text>
</comment>
<dbReference type="Gene3D" id="1.20.120.160">
    <property type="entry name" value="HPT domain"/>
    <property type="match status" value="1"/>
</dbReference>
<evidence type="ECO:0000256" key="2">
    <source>
        <dbReference type="ARBA" id="ARBA00023012"/>
    </source>
</evidence>
<dbReference type="GO" id="GO:0009736">
    <property type="term" value="P:cytokinin-activated signaling pathway"/>
    <property type="evidence" value="ECO:0000318"/>
    <property type="project" value="GO_Central"/>
</dbReference>
<dbReference type="SUPFAM" id="SSF47226">
    <property type="entry name" value="Histidine-containing phosphotransfer domain, HPT domain"/>
    <property type="match status" value="1"/>
</dbReference>
<dbReference type="InterPro" id="IPR036641">
    <property type="entry name" value="HPT_dom_sf"/>
</dbReference>
<dbReference type="GO" id="GO:0005634">
    <property type="term" value="C:nucleus"/>
    <property type="evidence" value="ECO:0000318"/>
    <property type="project" value="GO_Central"/>
</dbReference>
<dbReference type="EMBL" id="AYRZ02000003">
    <property type="protein sequence ID" value="PHT88921.1"/>
    <property type="molecule type" value="Genomic_DNA"/>
</dbReference>